<dbReference type="Pfam" id="PF05137">
    <property type="entry name" value="PilN"/>
    <property type="match status" value="1"/>
</dbReference>
<keyword evidence="1" id="KW-0812">Transmembrane</keyword>
<gene>
    <name evidence="2" type="ordered locus">Amet_3473</name>
</gene>
<name>A6TTT3_ALKMQ</name>
<protein>
    <submittedName>
        <fullName evidence="2">Fimbrial assembly family protein</fullName>
    </submittedName>
</protein>
<keyword evidence="1" id="KW-0472">Membrane</keyword>
<proteinExistence type="predicted"/>
<dbReference type="AlphaFoldDB" id="A6TTT3"/>
<dbReference type="eggNOG" id="COG3166">
    <property type="taxonomic scope" value="Bacteria"/>
</dbReference>
<keyword evidence="3" id="KW-1185">Reference proteome</keyword>
<dbReference type="STRING" id="293826.Amet_3473"/>
<accession>A6TTT3</accession>
<reference evidence="3" key="1">
    <citation type="journal article" date="2016" name="Genome Announc.">
        <title>Complete genome sequence of Alkaliphilus metalliredigens strain QYMF, an alkaliphilic and metal-reducing bacterium isolated from borax-contaminated leachate ponds.</title>
        <authorList>
            <person name="Hwang C."/>
            <person name="Copeland A."/>
            <person name="Lucas S."/>
            <person name="Lapidus A."/>
            <person name="Barry K."/>
            <person name="Detter J.C."/>
            <person name="Glavina Del Rio T."/>
            <person name="Hammon N."/>
            <person name="Israni S."/>
            <person name="Dalin E."/>
            <person name="Tice H."/>
            <person name="Pitluck S."/>
            <person name="Chertkov O."/>
            <person name="Brettin T."/>
            <person name="Bruce D."/>
            <person name="Han C."/>
            <person name="Schmutz J."/>
            <person name="Larimer F."/>
            <person name="Land M.L."/>
            <person name="Hauser L."/>
            <person name="Kyrpides N."/>
            <person name="Mikhailova N."/>
            <person name="Ye Q."/>
            <person name="Zhou J."/>
            <person name="Richardson P."/>
            <person name="Fields M.W."/>
        </authorList>
    </citation>
    <scope>NUCLEOTIDE SEQUENCE [LARGE SCALE GENOMIC DNA]</scope>
    <source>
        <strain evidence="3">QYMF</strain>
    </source>
</reference>
<evidence type="ECO:0000256" key="1">
    <source>
        <dbReference type="SAM" id="Phobius"/>
    </source>
</evidence>
<evidence type="ECO:0000313" key="3">
    <source>
        <dbReference type="Proteomes" id="UP000001572"/>
    </source>
</evidence>
<organism evidence="2 3">
    <name type="scientific">Alkaliphilus metalliredigens (strain QYMF)</name>
    <dbReference type="NCBI Taxonomy" id="293826"/>
    <lineage>
        <taxon>Bacteria</taxon>
        <taxon>Bacillati</taxon>
        <taxon>Bacillota</taxon>
        <taxon>Clostridia</taxon>
        <taxon>Peptostreptococcales</taxon>
        <taxon>Natronincolaceae</taxon>
        <taxon>Alkaliphilus</taxon>
    </lineage>
</organism>
<dbReference type="InterPro" id="IPR007813">
    <property type="entry name" value="PilN"/>
</dbReference>
<dbReference type="Proteomes" id="UP000001572">
    <property type="component" value="Chromosome"/>
</dbReference>
<feature type="transmembrane region" description="Helical" evidence="1">
    <location>
        <begin position="21"/>
        <end position="41"/>
    </location>
</feature>
<dbReference type="RefSeq" id="WP_012064564.1">
    <property type="nucleotide sequence ID" value="NC_009633.1"/>
</dbReference>
<dbReference type="KEGG" id="amt:Amet_3473"/>
<dbReference type="HOGENOM" id="CLU_101301_0_0_9"/>
<sequence length="187" mass="22091">MRDLNFFEPYIVEPEKTSSKRLILIALTTILIFVLIFYPILNFFEIKSIKNEITFINESLNSLENQKKLDTIQNKKQSLEAFKSEFDILLQLDHQIKNRDVINDELMLQISKQIPNDIFFESMSINGEQVHIQGNAYLKLDIAQMEHNLRYNGDFYEIFIPSITENDGFYSFSITFKVREVHDHDTE</sequence>
<evidence type="ECO:0000313" key="2">
    <source>
        <dbReference type="EMBL" id="ABR49601.1"/>
    </source>
</evidence>
<dbReference type="EMBL" id="CP000724">
    <property type="protein sequence ID" value="ABR49601.1"/>
    <property type="molecule type" value="Genomic_DNA"/>
</dbReference>
<keyword evidence="1" id="KW-1133">Transmembrane helix</keyword>